<protein>
    <submittedName>
        <fullName evidence="2">ATPase AAA</fullName>
    </submittedName>
</protein>
<dbReference type="GO" id="GO:0004672">
    <property type="term" value="F:protein kinase activity"/>
    <property type="evidence" value="ECO:0007669"/>
    <property type="project" value="TreeGrafter"/>
</dbReference>
<name>A0A0C1R187_9BACT</name>
<dbReference type="SMART" id="SM00763">
    <property type="entry name" value="AAA_PrkA"/>
    <property type="match status" value="1"/>
</dbReference>
<dbReference type="SUPFAM" id="SSF52540">
    <property type="entry name" value="P-loop containing nucleoside triphosphate hydrolases"/>
    <property type="match status" value="2"/>
</dbReference>
<dbReference type="EMBL" id="JXBL01000001">
    <property type="protein sequence ID" value="KIE44251.1"/>
    <property type="molecule type" value="Genomic_DNA"/>
</dbReference>
<dbReference type="InterPro" id="IPR010650">
    <property type="entry name" value="PrkA_C"/>
</dbReference>
<dbReference type="PANTHER" id="PTHR30267:SF2">
    <property type="entry name" value="PROTEIN PRKA"/>
    <property type="match status" value="1"/>
</dbReference>
<gene>
    <name evidence="2" type="ORF">SE37_15020</name>
</gene>
<dbReference type="Pfam" id="PF08298">
    <property type="entry name" value="AAA_PrkA"/>
    <property type="match status" value="1"/>
</dbReference>
<dbReference type="Pfam" id="PF06798">
    <property type="entry name" value="PrkA"/>
    <property type="match status" value="1"/>
</dbReference>
<comment type="caution">
    <text evidence="2">The sequence shown here is derived from an EMBL/GenBank/DDBJ whole genome shotgun (WGS) entry which is preliminary data.</text>
</comment>
<dbReference type="AlphaFoldDB" id="A0A0C1R187"/>
<evidence type="ECO:0000313" key="3">
    <source>
        <dbReference type="Proteomes" id="UP000031433"/>
    </source>
</evidence>
<proteinExistence type="predicted"/>
<keyword evidence="3" id="KW-1185">Reference proteome</keyword>
<dbReference type="InterPro" id="IPR013153">
    <property type="entry name" value="Prk_AAA"/>
</dbReference>
<feature type="domain" description="PrkA AAA" evidence="1">
    <location>
        <begin position="24"/>
        <end position="456"/>
    </location>
</feature>
<sequence length="763" mass="88917">MDTISRALQHMDRSVNAWDHRGSVPFEEFLRILVANPALVLRNVFQVFHDMVTSHIGIGIDETPDDPESIHYVSYDCRKLFVEGSDTPFFADRLFANRLVTLVETWKRGAQQNKIYVFEGPPGSGKSTFLNNLLMKFETYANTAEGARHEAVWRLDRQALGGFTHHETAVFLDKLSKLLEEYEFNQEELFEAEGAMPAGDDFVEIPCPSHDNPVLVIPKQLRRQFFDDLFKNDEMKWRLFTEKEFDWVFRGTCCTICSSIYQALLARLKSPAAVLRMLHARPYHVNRRMGEGISVFNPGDKPVRQNVFTNEMLQSRINAVLRDSNQVKYLFSQYAKTNNGIYALMDIKGHNTDRLIELHNIVSEGVHKVDDLEENVDSLFLALMNPEDKSNIESYQSFLDRIQYIKIPYVLDLNTEVEIYRNIFGKQIDHSFLPRVLHNFARIIISSRMNERSYAMNDWIPEPHRYGMYCDFNLQLLRMEIYTGHIPAWLTEEDRKKLTAKRRRMIIAESEQEGDRGLSGRDAIKIFGDFYSTYARKDKLITMTTLTSYFTKVRPELGKQLPSGFPESLMRLYNFTILQEVKESLYYFNEEQISRDVQNYLFAINFEPVVDETCTWTGDKLHITETYLEAIENRLLGAGVEEEKRLAFRAGAQKEYASRTLAQEILFEGKAISETALYHDLFERYVFNLKEKALDPFLKNENFRRAIKDFGREEFKTYDKRIRDDVTFLIGNLGTKYRYTRNGAKEVCIYVIDNDLAKTYGRA</sequence>
<dbReference type="InterPro" id="IPR027417">
    <property type="entry name" value="P-loop_NTPase"/>
</dbReference>
<evidence type="ECO:0000259" key="1">
    <source>
        <dbReference type="SMART" id="SM00763"/>
    </source>
</evidence>
<dbReference type="Proteomes" id="UP000031433">
    <property type="component" value="Unassembled WGS sequence"/>
</dbReference>
<accession>A0A0C1R187</accession>
<reference evidence="2 3" key="1">
    <citation type="submission" date="2015-01" db="EMBL/GenBank/DDBJ databases">
        <title>Genome sequence of the anaerobic bacterium Geobacter soli GSS01, a dissimilatory Fe(III) reducer from soil.</title>
        <authorList>
            <person name="Yang G."/>
            <person name="Zhou S."/>
        </authorList>
    </citation>
    <scope>NUCLEOTIDE SEQUENCE [LARGE SCALE GENOMIC DNA]</scope>
    <source>
        <strain evidence="2 3">GSS01</strain>
    </source>
</reference>
<dbReference type="RefSeq" id="WP_039648455.1">
    <property type="nucleotide sequence ID" value="NZ_JXBL01000001.1"/>
</dbReference>
<organism evidence="2 3">
    <name type="scientific">Geobacter soli</name>
    <dbReference type="NCBI Taxonomy" id="1510391"/>
    <lineage>
        <taxon>Bacteria</taxon>
        <taxon>Pseudomonadati</taxon>
        <taxon>Thermodesulfobacteriota</taxon>
        <taxon>Desulfuromonadia</taxon>
        <taxon>Geobacterales</taxon>
        <taxon>Geobacteraceae</taxon>
        <taxon>Geobacter</taxon>
    </lineage>
</organism>
<dbReference type="PANTHER" id="PTHR30267">
    <property type="entry name" value="PROTEIN KINASE PRKA"/>
    <property type="match status" value="1"/>
</dbReference>
<evidence type="ECO:0000313" key="2">
    <source>
        <dbReference type="EMBL" id="KIE44251.1"/>
    </source>
</evidence>